<keyword evidence="6 7" id="KW-0472">Membrane</keyword>
<dbReference type="Pfam" id="PF07681">
    <property type="entry name" value="DoxX"/>
    <property type="match status" value="1"/>
</dbReference>
<evidence type="ECO:0000256" key="2">
    <source>
        <dbReference type="ARBA" id="ARBA00006679"/>
    </source>
</evidence>
<keyword evidence="5 7" id="KW-1133">Transmembrane helix</keyword>
<keyword evidence="9" id="KW-1185">Reference proteome</keyword>
<evidence type="ECO:0000256" key="6">
    <source>
        <dbReference type="ARBA" id="ARBA00023136"/>
    </source>
</evidence>
<comment type="similarity">
    <text evidence="2">Belongs to the DoxX family.</text>
</comment>
<proteinExistence type="inferred from homology"/>
<evidence type="ECO:0000256" key="5">
    <source>
        <dbReference type="ARBA" id="ARBA00022989"/>
    </source>
</evidence>
<dbReference type="RefSeq" id="WP_142942287.1">
    <property type="nucleotide sequence ID" value="NZ_VIKR01000003.1"/>
</dbReference>
<feature type="transmembrane region" description="Helical" evidence="7">
    <location>
        <begin position="62"/>
        <end position="86"/>
    </location>
</feature>
<accession>A0A545T8P6</accession>
<reference evidence="8 9" key="1">
    <citation type="submission" date="2019-06" db="EMBL/GenBank/DDBJ databases">
        <title>Draft genome of Aliikangiella marina GYP-15.</title>
        <authorList>
            <person name="Wang G."/>
        </authorList>
    </citation>
    <scope>NUCLEOTIDE SEQUENCE [LARGE SCALE GENOMIC DNA]</scope>
    <source>
        <strain evidence="8 9">GYP-15</strain>
    </source>
</reference>
<dbReference type="GO" id="GO:0005886">
    <property type="term" value="C:plasma membrane"/>
    <property type="evidence" value="ECO:0007669"/>
    <property type="project" value="UniProtKB-SubCell"/>
</dbReference>
<sequence length="202" mass="22484">MNLVESYYRLHNAIFNKTDILAGLGPLALRLFLMPVFFVAGMNKVNGFEDVVAWFGNDEWGLGLPLPTLMAALAAGTEVIGAVLLAIGLAVRWISIPLMITMLVAIFTVHWENGWQAIHDLQSWGANANAEAALERLDRAKDILREHGNYEWLTEKGSIISGNNGIEFGVTYFVMLLALFFSGGGKFFSVDYYLDRHFNPKK</sequence>
<dbReference type="EMBL" id="VIKR01000003">
    <property type="protein sequence ID" value="TQV73579.1"/>
    <property type="molecule type" value="Genomic_DNA"/>
</dbReference>
<feature type="transmembrane region" description="Helical" evidence="7">
    <location>
        <begin position="172"/>
        <end position="194"/>
    </location>
</feature>
<dbReference type="InterPro" id="IPR051907">
    <property type="entry name" value="DoxX-like_oxidoreductase"/>
</dbReference>
<evidence type="ECO:0000256" key="1">
    <source>
        <dbReference type="ARBA" id="ARBA00004651"/>
    </source>
</evidence>
<organism evidence="8 9">
    <name type="scientific">Aliikangiella marina</name>
    <dbReference type="NCBI Taxonomy" id="1712262"/>
    <lineage>
        <taxon>Bacteria</taxon>
        <taxon>Pseudomonadati</taxon>
        <taxon>Pseudomonadota</taxon>
        <taxon>Gammaproteobacteria</taxon>
        <taxon>Oceanospirillales</taxon>
        <taxon>Pleioneaceae</taxon>
        <taxon>Aliikangiella</taxon>
    </lineage>
</organism>
<dbReference type="OrthoDB" id="346004at2"/>
<evidence type="ECO:0000256" key="3">
    <source>
        <dbReference type="ARBA" id="ARBA00022475"/>
    </source>
</evidence>
<evidence type="ECO:0000313" key="8">
    <source>
        <dbReference type="EMBL" id="TQV73579.1"/>
    </source>
</evidence>
<keyword evidence="3" id="KW-1003">Cell membrane</keyword>
<protein>
    <submittedName>
        <fullName evidence="8">DoxX family protein</fullName>
    </submittedName>
</protein>
<evidence type="ECO:0000256" key="4">
    <source>
        <dbReference type="ARBA" id="ARBA00022692"/>
    </source>
</evidence>
<dbReference type="Proteomes" id="UP000317839">
    <property type="component" value="Unassembled WGS sequence"/>
</dbReference>
<gene>
    <name evidence="8" type="ORF">FLL45_11945</name>
</gene>
<name>A0A545T8P6_9GAMM</name>
<feature type="transmembrane region" description="Helical" evidence="7">
    <location>
        <begin position="20"/>
        <end position="42"/>
    </location>
</feature>
<dbReference type="InterPro" id="IPR032808">
    <property type="entry name" value="DoxX"/>
</dbReference>
<comment type="caution">
    <text evidence="8">The sequence shown here is derived from an EMBL/GenBank/DDBJ whole genome shotgun (WGS) entry which is preliminary data.</text>
</comment>
<keyword evidence="4 7" id="KW-0812">Transmembrane</keyword>
<evidence type="ECO:0000256" key="7">
    <source>
        <dbReference type="SAM" id="Phobius"/>
    </source>
</evidence>
<dbReference type="PANTHER" id="PTHR33452">
    <property type="entry name" value="OXIDOREDUCTASE CATD-RELATED"/>
    <property type="match status" value="1"/>
</dbReference>
<dbReference type="AlphaFoldDB" id="A0A545T8P6"/>
<dbReference type="PANTHER" id="PTHR33452:SF19">
    <property type="entry name" value="DOXX FAMILY PROTEIN"/>
    <property type="match status" value="1"/>
</dbReference>
<feature type="transmembrane region" description="Helical" evidence="7">
    <location>
        <begin position="93"/>
        <end position="111"/>
    </location>
</feature>
<comment type="subcellular location">
    <subcellularLocation>
        <location evidence="1">Cell membrane</location>
        <topology evidence="1">Multi-pass membrane protein</topology>
    </subcellularLocation>
</comment>
<evidence type="ECO:0000313" key="9">
    <source>
        <dbReference type="Proteomes" id="UP000317839"/>
    </source>
</evidence>